<dbReference type="Proteomes" id="UP000616151">
    <property type="component" value="Unassembled WGS sequence"/>
</dbReference>
<name>A0ACC5RCE7_9HYPH</name>
<comment type="caution">
    <text evidence="1">The sequence shown here is derived from an EMBL/GenBank/DDBJ whole genome shotgun (WGS) entry which is preliminary data.</text>
</comment>
<reference evidence="1" key="1">
    <citation type="submission" date="2021-01" db="EMBL/GenBank/DDBJ databases">
        <authorList>
            <person name="Sun Q."/>
        </authorList>
    </citation>
    <scope>NUCLEOTIDE SEQUENCE</scope>
    <source>
        <strain evidence="1">YIM B02566</strain>
    </source>
</reference>
<sequence>MTVLTRWLEAHGFAEHAQLFVENDVDFPTLLLLTDDDLKELGLSFGARRRLLNALAAAKVQKPEPDTRAEERRQLTVMFCDMVGFTALAQRVDPEVLKDIVRGYEDACAACIARYEGYLFQRLGDGIVAFFGFPLAHEREAERAIRAGLDIIDAMGRFNAPEGAKLEVRIGIATGIVVVSADGRTAVSETMNLAARLQSAAEPGAIVVSSKVRKLAGDVFDYEDMGAHSLKGITLPVHLHHVLGLAAAESRQGNDKPLIGRGAEMETLLDKWRRVHDAGKGFTVNVCGEPGIGKSHIADALCASLEHEHAQIWRFQCSPFHLNSAFYPIRTHLDEVLQIGDDSPADMRLDKLEALIVGRYGLPLSDVRFIANMMSIPCEERYGPLDISPRLAKQETVRVMEDMVAAASRLRHTLLLFEDMHWADPTTLETLERLIGKLAGIPLLIVATYRPEFEPHWSSHVNVALLNLAKLTGQQCGEMISRIAEGKSLPAEIVEQIIAKTDGVPLFVEELTRTILESGGLAEAGGRYVYAGTTPGFAIPETLRDSLAARLDRLAKAKAVAQIGSVVGRTFSHEIIQALHHMDERALAEGLAELTASGLAVSSGVAPGPVSYTFKHALIRDVAYDSLLRSQRKPLHARIAQVLEERHPETRIREPELLAHHYTAADDQAAAAPLWLKAGEVAMQRFAVPEAVSHLRKGINLLETASPGPERDLLELRFRASLGPALVAGRGWGHPELSAALEPAWSLAHRLQHRQGYLPILNALWVHYMCVDRLDVSLRWAEKLLEVGAETGDDNLVIVGHRAVSGSAFWQGRFDVAKAHGDKLLAMYDAGRHWHVAQLTNTDPLTGEGIYRAQYLWIIGYPDQAVAASNDRDDHARRRNHPFDLAFSLTLGAQAFDFLCEPDELMRRAEEADSVGRRFGVSLFFEVMAEVSRGIAWLRAGRHADAAIRLDRAITRLAATGHRIWIGYLCALQAEALALSGDIQAAEKLLDVSIARILAGEERCHLAEVLRLKGWLLIEQARPDEAEEQLRAALAVARAQGARSWELRIATTLARLLADRGDHAQAFDLLSAVHGWFTEGFATRDLKDAKAFLDELRSHLRNRGVKYAG</sequence>
<proteinExistence type="predicted"/>
<evidence type="ECO:0000313" key="2">
    <source>
        <dbReference type="Proteomes" id="UP000616151"/>
    </source>
</evidence>
<dbReference type="EMBL" id="JAENHL010000008">
    <property type="protein sequence ID" value="MBK1870376.1"/>
    <property type="molecule type" value="Genomic_DNA"/>
</dbReference>
<accession>A0ACC5RCE7</accession>
<protein>
    <submittedName>
        <fullName evidence="1">AAA family ATPase</fullName>
    </submittedName>
</protein>
<gene>
    <name evidence="1" type="ORF">JHL16_28690</name>
</gene>
<evidence type="ECO:0000313" key="1">
    <source>
        <dbReference type="EMBL" id="MBK1870376.1"/>
    </source>
</evidence>
<keyword evidence="2" id="KW-1185">Reference proteome</keyword>
<organism evidence="1 2">
    <name type="scientific">Taklimakanibacter albus</name>
    <dbReference type="NCBI Taxonomy" id="2800327"/>
    <lineage>
        <taxon>Bacteria</taxon>
        <taxon>Pseudomonadati</taxon>
        <taxon>Pseudomonadota</taxon>
        <taxon>Alphaproteobacteria</taxon>
        <taxon>Hyphomicrobiales</taxon>
        <taxon>Aestuariivirgaceae</taxon>
        <taxon>Taklimakanibacter</taxon>
    </lineage>
</organism>